<dbReference type="InterPro" id="IPR011141">
    <property type="entry name" value="Polyketide_synthase_type-III"/>
</dbReference>
<dbReference type="GO" id="GO:0016020">
    <property type="term" value="C:membrane"/>
    <property type="evidence" value="ECO:0007669"/>
    <property type="project" value="InterPro"/>
</dbReference>
<evidence type="ECO:0000259" key="5">
    <source>
        <dbReference type="Pfam" id="PF08392"/>
    </source>
</evidence>
<dbReference type="SUPFAM" id="SSF53901">
    <property type="entry name" value="Thiolase-like"/>
    <property type="match status" value="1"/>
</dbReference>
<reference evidence="6" key="2">
    <citation type="submission" date="2006-01" db="EMBL/GenBank/DDBJ databases">
        <authorList>
            <person name="Genoscope"/>
        </authorList>
    </citation>
    <scope>NUCLEOTIDE SEQUENCE</scope>
</reference>
<dbReference type="InterPro" id="IPR016039">
    <property type="entry name" value="Thiolase-like"/>
</dbReference>
<evidence type="ECO:0000256" key="2">
    <source>
        <dbReference type="ARBA" id="ARBA00022679"/>
    </source>
</evidence>
<dbReference type="GO" id="GO:0006633">
    <property type="term" value="P:fatty acid biosynthetic process"/>
    <property type="evidence" value="ECO:0007669"/>
    <property type="project" value="InterPro"/>
</dbReference>
<dbReference type="Gene3D" id="3.40.47.10">
    <property type="match status" value="2"/>
</dbReference>
<feature type="domain" description="FAE" evidence="5">
    <location>
        <begin position="36"/>
        <end position="210"/>
    </location>
</feature>
<dbReference type="GO" id="GO:0016210">
    <property type="term" value="F:naringenin-chalcone synthase activity"/>
    <property type="evidence" value="ECO:0007669"/>
    <property type="project" value="UniProtKB-EC"/>
</dbReference>
<evidence type="ECO:0000259" key="4">
    <source>
        <dbReference type="Pfam" id="PF02797"/>
    </source>
</evidence>
<dbReference type="Pfam" id="PF08392">
    <property type="entry name" value="FAE1_CUT1_RppA"/>
    <property type="match status" value="1"/>
</dbReference>
<dbReference type="PANTHER" id="PTHR11877:SF46">
    <property type="entry name" value="TYPE III POLYKETIDE SYNTHASE A"/>
    <property type="match status" value="1"/>
</dbReference>
<reference evidence="6" key="1">
    <citation type="journal article" date="2006" name="Nature">
        <title>Deciphering the evolution and metabolism of an anammox bacterium from a community genome.</title>
        <authorList>
            <person name="Strous M."/>
            <person name="Pelletier E."/>
            <person name="Mangenot S."/>
            <person name="Rattei T."/>
            <person name="Lehner A."/>
            <person name="Taylor M.W."/>
            <person name="Horn M."/>
            <person name="Daims H."/>
            <person name="Bartol-Mavel D."/>
            <person name="Wincker P."/>
            <person name="Barbe V."/>
            <person name="Fonknechten N."/>
            <person name="Vallenet D."/>
            <person name="Segurens B."/>
            <person name="Schenowitz-Truong C."/>
            <person name="Medigue C."/>
            <person name="Collingro A."/>
            <person name="Snel B."/>
            <person name="Dutilh B.E."/>
            <person name="OpDenCamp H.J.M."/>
            <person name="vanDerDrift C."/>
            <person name="Cirpus I."/>
            <person name="vanDePas-Schoonen K.T."/>
            <person name="Harhangi H.R."/>
            <person name="vanNiftrik L."/>
            <person name="Schmid M."/>
            <person name="Keltjens J."/>
            <person name="vanDeVossenberg J."/>
            <person name="Kartal B."/>
            <person name="Meier H."/>
            <person name="Frishman D."/>
            <person name="Huynen M.A."/>
            <person name="Mewes H."/>
            <person name="Weissenbach J."/>
            <person name="Jetten M.S.M."/>
            <person name="Wagner M."/>
            <person name="LePaslier D."/>
        </authorList>
    </citation>
    <scope>NUCLEOTIDE SEQUENCE</scope>
</reference>
<name>Q1Q4P8_KUEST</name>
<gene>
    <name evidence="6" type="primary">chsA</name>
    <name evidence="6" type="ORF">kuste4235</name>
</gene>
<dbReference type="AlphaFoldDB" id="Q1Q4P8"/>
<protein>
    <submittedName>
        <fullName evidence="6">Similar to naringenin-chalcone synthase</fullName>
        <ecNumber evidence="6">2.3.1.74</ecNumber>
    </submittedName>
</protein>
<comment type="similarity">
    <text evidence="1">Belongs to the thiolase-like superfamily. Chalcone/stilbene synthases family.</text>
</comment>
<dbReference type="PANTHER" id="PTHR11877">
    <property type="entry name" value="HYDROXYMETHYLGLUTARYL-COA SYNTHASE"/>
    <property type="match status" value="1"/>
</dbReference>
<dbReference type="EMBL" id="CT573071">
    <property type="protein sequence ID" value="CAJ74997.1"/>
    <property type="molecule type" value="Genomic_DNA"/>
</dbReference>
<accession>Q1Q4P8</accession>
<evidence type="ECO:0000313" key="6">
    <source>
        <dbReference type="EMBL" id="CAJ74997.1"/>
    </source>
</evidence>
<dbReference type="CDD" id="cd00831">
    <property type="entry name" value="CHS_like"/>
    <property type="match status" value="1"/>
</dbReference>
<evidence type="ECO:0000256" key="1">
    <source>
        <dbReference type="ARBA" id="ARBA00005531"/>
    </source>
</evidence>
<keyword evidence="6" id="KW-0012">Acyltransferase</keyword>
<organism evidence="6">
    <name type="scientific">Kuenenia stuttgartiensis</name>
    <dbReference type="NCBI Taxonomy" id="174633"/>
    <lineage>
        <taxon>Bacteria</taxon>
        <taxon>Pseudomonadati</taxon>
        <taxon>Planctomycetota</taxon>
        <taxon>Candidatus Brocadiia</taxon>
        <taxon>Candidatus Brocadiales</taxon>
        <taxon>Candidatus Brocadiaceae</taxon>
        <taxon>Candidatus Kuenenia</taxon>
    </lineage>
</organism>
<feature type="active site" description="Acyl-thioester intermediate" evidence="3">
    <location>
        <position position="147"/>
    </location>
</feature>
<dbReference type="PIRSF" id="PIRSF000451">
    <property type="entry name" value="PKS_III"/>
    <property type="match status" value="1"/>
</dbReference>
<dbReference type="InterPro" id="IPR013601">
    <property type="entry name" value="FAE1_typ3_polyketide_synth"/>
</dbReference>
<dbReference type="GO" id="GO:0030639">
    <property type="term" value="P:polyketide biosynthetic process"/>
    <property type="evidence" value="ECO:0007669"/>
    <property type="project" value="TreeGrafter"/>
</dbReference>
<sequence length="353" mass="38536">MLMFNENVSIASLSTVTPPYVIKQAEAEAFLAKHYASKLGPKSLARMKKIFAHPGVLCRHIATDNIECLVNEHPDSRITRFTNWAIELSSQAINDSLAQAGLTKDTITGLVVNTCTGYICPGISTYLIEKLGLSKRIRIHDLVGSGCGGSIPNLQICKDMIQSNGDGVVVSVSVEICSATFQMADDLSLIVSNAIFADGAAATVLWKRPGIFTLVASASRCDTHHREDIRYIYKNGQLHNQLSQKLPAIASKTVSQVVMDLLTPWKLKPEDIEHWAFHPGGEKVINAIRNELGLSESQLQPTRDVLARYGNMSSPTVLFVLQEIIRKSIAPGDWCVMVAFGAGLSAHGFLLRH</sequence>
<dbReference type="EC" id="2.3.1.74" evidence="6"/>
<feature type="domain" description="Chalcone/stilbene synthase C-terminal" evidence="4">
    <location>
        <begin position="238"/>
        <end position="352"/>
    </location>
</feature>
<evidence type="ECO:0000256" key="3">
    <source>
        <dbReference type="PIRSR" id="PIRSR000451-1"/>
    </source>
</evidence>
<keyword evidence="2 6" id="KW-0808">Transferase</keyword>
<proteinExistence type="inferred from homology"/>
<dbReference type="Pfam" id="PF02797">
    <property type="entry name" value="Chal_sti_synt_C"/>
    <property type="match status" value="1"/>
</dbReference>
<dbReference type="InterPro" id="IPR012328">
    <property type="entry name" value="Chalcone/stilbene_synt_C"/>
</dbReference>